<dbReference type="GO" id="GO:0061136">
    <property type="term" value="P:regulation of proteasomal protein catabolic process"/>
    <property type="evidence" value="ECO:0007669"/>
    <property type="project" value="TreeGrafter"/>
</dbReference>
<keyword evidence="3" id="KW-0645">Protease</keyword>
<dbReference type="Proteomes" id="UP001174691">
    <property type="component" value="Unassembled WGS sequence"/>
</dbReference>
<evidence type="ECO:0000256" key="5">
    <source>
        <dbReference type="ARBA" id="ARBA00022801"/>
    </source>
</evidence>
<reference evidence="9" key="1">
    <citation type="submission" date="2022-07" db="EMBL/GenBank/DDBJ databases">
        <title>Fungi with potential for degradation of polypropylene.</title>
        <authorList>
            <person name="Gostincar C."/>
        </authorList>
    </citation>
    <scope>NUCLEOTIDE SEQUENCE</scope>
    <source>
        <strain evidence="9">EXF-13287</strain>
    </source>
</reference>
<dbReference type="InterPro" id="IPR001394">
    <property type="entry name" value="Peptidase_C19_UCH"/>
</dbReference>
<feature type="compositionally biased region" description="Basic and acidic residues" evidence="7">
    <location>
        <begin position="748"/>
        <end position="770"/>
    </location>
</feature>
<evidence type="ECO:0000256" key="7">
    <source>
        <dbReference type="SAM" id="MobiDB-lite"/>
    </source>
</evidence>
<keyword evidence="5" id="KW-0378">Hydrolase</keyword>
<evidence type="ECO:0000256" key="2">
    <source>
        <dbReference type="ARBA" id="ARBA00012759"/>
    </source>
</evidence>
<keyword evidence="6" id="KW-0788">Thiol protease</keyword>
<dbReference type="InterPro" id="IPR044635">
    <property type="entry name" value="UBP14-like"/>
</dbReference>
<evidence type="ECO:0000256" key="6">
    <source>
        <dbReference type="ARBA" id="ARBA00022807"/>
    </source>
</evidence>
<feature type="region of interest" description="Disordered" evidence="7">
    <location>
        <begin position="676"/>
        <end position="711"/>
    </location>
</feature>
<evidence type="ECO:0000256" key="4">
    <source>
        <dbReference type="ARBA" id="ARBA00022786"/>
    </source>
</evidence>
<dbReference type="Pfam" id="PF13446">
    <property type="entry name" value="RPT"/>
    <property type="match status" value="1"/>
</dbReference>
<name>A0AA38SE23_9PEZI</name>
<sequence>MRVETEQPAMVDNGPRPGRLAPRWLHDVYRSMLADRGSDTGDLFTRCEHLPERLSLTDASARPAHGHELLSIDIQCPEPTMKSQLISCICRHCKYHFQFHFEQDSPHICPTPENGKPSMCHLVQERTETLTPGAEDVFNPVTQAGIWRCSSQVCSFSVSLAISKPRMKKEHIKLIVDEKRIAGQRQQAIEMDPERFNPQNLKNDMEYTALATLNAYLRDCLGKTVDEPPKRIATRNKRFYIQFGASCAHVFEYLGLERKVIDDEEYWFLPELKHYPKEKTPVDTQRAFIEDARSEIQALIEEQGGQQSGGAVVKPWSDASFKLKRALNCPWWDATGGRRPDDDDADFQLLGTLPHPDEDILKYAYQRQTEVDPVRRKTYCDALQRLASHRSVDLQIYTATEASLIEQQEVESNTPLAQAYTHFNMPPDCAESDDFVIRQYKIFVEQSPAQRVQHRQKLFLIGYERQSKVIMEQAVGDFTFEEACDFLQLESGVKDGNVPDLGVLDYYVEQTIESGSTRLARYMCSVALMAIANHFDDTAIRSYAAEIQRKGLEEAGPPYSALLGAQDQITIASDQMDQVDLTLPPGLDNLRNTCYLNSILQYLYTVTPVRELVLNYDPAAAGLTDDLAIQNDEVYLGREFTLELQRLFRALGTASTKFVKPQQRLANAAWLSPDKVAAADAAQKNSRQPTPPPLPARPAPVPNTRQMNSDPTVVTVAPIDLTNDESPVASMASSQTLINQPVDSPFELMDRDDQPPVMDKEKETAADAHPEAQSQLRALMAALDQTEVVGTDQMDVEEVMGRCINHLRAAVNPASVIHANDAEHQRDIITDTFYISFANMRMEMGKNQYNRSISYERWVTANPGVDGPVHLYEALDNFFDRETIGEKILSYTAIVKPPPIFHVCIQRSKVGGGKNTNPVAIPEVLFLDRYMEADDDSPAYRARVRSWTIKAQLEQIAAIKKTHAAAAETKQDASAPPNIDESVDRYLNNWNFEPADNDPDTGDEDYVVINPEVKAILDASLASAAPPAPTSFLRPRQPFSHPNLEVDISKHIDTDLQTREELLRAELENLFTDLTQERYRLHAVICHAGQTAKSGHYWVWIYDFGARVWRKYNDTTVTERREEESAALLEELSKAGEPYYLAYVREEGLAGLVEVPSRQLEQVDELPRVEQVEGEMMEGVEGAGAAEEQPPPYGG</sequence>
<feature type="compositionally biased region" description="Pro residues" evidence="7">
    <location>
        <begin position="689"/>
        <end position="701"/>
    </location>
</feature>
<gene>
    <name evidence="9" type="ORF">NKR19_g730</name>
</gene>
<feature type="region of interest" description="Disordered" evidence="7">
    <location>
        <begin position="728"/>
        <end position="771"/>
    </location>
</feature>
<comment type="catalytic activity">
    <reaction evidence="1">
        <text>Thiol-dependent hydrolysis of ester, thioester, amide, peptide and isopeptide bonds formed by the C-terminal Gly of ubiquitin (a 76-residue protein attached to proteins as an intracellular targeting signal).</text>
        <dbReference type="EC" id="3.4.19.12"/>
    </reaction>
</comment>
<proteinExistence type="predicted"/>
<dbReference type="GO" id="GO:0070628">
    <property type="term" value="F:proteasome binding"/>
    <property type="evidence" value="ECO:0007669"/>
    <property type="project" value="TreeGrafter"/>
</dbReference>
<dbReference type="EMBL" id="JANBVN010000006">
    <property type="protein sequence ID" value="KAJ9165150.1"/>
    <property type="molecule type" value="Genomic_DNA"/>
</dbReference>
<dbReference type="EC" id="3.4.19.12" evidence="2"/>
<dbReference type="Pfam" id="PF00443">
    <property type="entry name" value="UCH"/>
    <property type="match status" value="1"/>
</dbReference>
<organism evidence="9 10">
    <name type="scientific">Coniochaeta hoffmannii</name>
    <dbReference type="NCBI Taxonomy" id="91930"/>
    <lineage>
        <taxon>Eukaryota</taxon>
        <taxon>Fungi</taxon>
        <taxon>Dikarya</taxon>
        <taxon>Ascomycota</taxon>
        <taxon>Pezizomycotina</taxon>
        <taxon>Sordariomycetes</taxon>
        <taxon>Sordariomycetidae</taxon>
        <taxon>Coniochaetales</taxon>
        <taxon>Coniochaetaceae</taxon>
        <taxon>Coniochaeta</taxon>
    </lineage>
</organism>
<evidence type="ECO:0000313" key="9">
    <source>
        <dbReference type="EMBL" id="KAJ9165150.1"/>
    </source>
</evidence>
<keyword evidence="10" id="KW-1185">Reference proteome</keyword>
<dbReference type="GO" id="GO:0043161">
    <property type="term" value="P:proteasome-mediated ubiquitin-dependent protein catabolic process"/>
    <property type="evidence" value="ECO:0007669"/>
    <property type="project" value="InterPro"/>
</dbReference>
<dbReference type="SUPFAM" id="SSF54001">
    <property type="entry name" value="Cysteine proteinases"/>
    <property type="match status" value="1"/>
</dbReference>
<dbReference type="Gene3D" id="3.90.70.10">
    <property type="entry name" value="Cysteine proteinases"/>
    <property type="match status" value="2"/>
</dbReference>
<dbReference type="AlphaFoldDB" id="A0AA38SE23"/>
<dbReference type="PANTHER" id="PTHR43982">
    <property type="entry name" value="UBIQUITIN CARBOXYL-TERMINAL HYDROLASE"/>
    <property type="match status" value="1"/>
</dbReference>
<feature type="compositionally biased region" description="Polar residues" evidence="7">
    <location>
        <begin position="731"/>
        <end position="742"/>
    </location>
</feature>
<evidence type="ECO:0000259" key="8">
    <source>
        <dbReference type="PROSITE" id="PS50235"/>
    </source>
</evidence>
<dbReference type="InterPro" id="IPR028889">
    <property type="entry name" value="USP"/>
</dbReference>
<protein>
    <recommendedName>
        <fullName evidence="2">ubiquitinyl hydrolase 1</fullName>
        <ecNumber evidence="2">3.4.19.12</ecNumber>
    </recommendedName>
</protein>
<accession>A0AA38SE23</accession>
<comment type="caution">
    <text evidence="9">The sequence shown here is derived from an EMBL/GenBank/DDBJ whole genome shotgun (WGS) entry which is preliminary data.</text>
</comment>
<dbReference type="InterPro" id="IPR018200">
    <property type="entry name" value="USP_CS"/>
</dbReference>
<evidence type="ECO:0000256" key="1">
    <source>
        <dbReference type="ARBA" id="ARBA00000707"/>
    </source>
</evidence>
<dbReference type="GO" id="GO:0004843">
    <property type="term" value="F:cysteine-type deubiquitinase activity"/>
    <property type="evidence" value="ECO:0007669"/>
    <property type="project" value="UniProtKB-EC"/>
</dbReference>
<dbReference type="PANTHER" id="PTHR43982:SF6">
    <property type="entry name" value="UBIQUITIN CARBOXYL-TERMINAL HYDROLASE 2-RELATED"/>
    <property type="match status" value="1"/>
</dbReference>
<dbReference type="InterPro" id="IPR025305">
    <property type="entry name" value="UCH_repeat_domain"/>
</dbReference>
<evidence type="ECO:0000256" key="3">
    <source>
        <dbReference type="ARBA" id="ARBA00022670"/>
    </source>
</evidence>
<dbReference type="InterPro" id="IPR038765">
    <property type="entry name" value="Papain-like_cys_pep_sf"/>
</dbReference>
<evidence type="ECO:0000313" key="10">
    <source>
        <dbReference type="Proteomes" id="UP001174691"/>
    </source>
</evidence>
<feature type="domain" description="USP" evidence="8">
    <location>
        <begin position="585"/>
        <end position="1146"/>
    </location>
</feature>
<dbReference type="PROSITE" id="PS00973">
    <property type="entry name" value="USP_2"/>
    <property type="match status" value="1"/>
</dbReference>
<keyword evidence="4" id="KW-0833">Ubl conjugation pathway</keyword>
<dbReference type="PROSITE" id="PS50235">
    <property type="entry name" value="USP_3"/>
    <property type="match status" value="1"/>
</dbReference>
<dbReference type="GO" id="GO:0016579">
    <property type="term" value="P:protein deubiquitination"/>
    <property type="evidence" value="ECO:0007669"/>
    <property type="project" value="InterPro"/>
</dbReference>